<reference evidence="12 13" key="1">
    <citation type="submission" date="2023-07" db="EMBL/GenBank/DDBJ databases">
        <title>Sorghum-associated microbial communities from plants grown in Nebraska, USA.</title>
        <authorList>
            <person name="Schachtman D."/>
        </authorList>
    </citation>
    <scope>NUCLEOTIDE SEQUENCE [LARGE SCALE GENOMIC DNA]</scope>
    <source>
        <strain evidence="12 13">BE240</strain>
    </source>
</reference>
<evidence type="ECO:0000256" key="10">
    <source>
        <dbReference type="ARBA" id="ARBA00023225"/>
    </source>
</evidence>
<name>A0ABU1VA59_9BURK</name>
<feature type="coiled-coil region" evidence="11">
    <location>
        <begin position="11"/>
        <end position="52"/>
    </location>
</feature>
<evidence type="ECO:0000313" key="12">
    <source>
        <dbReference type="EMBL" id="MDR7094322.1"/>
    </source>
</evidence>
<keyword evidence="5" id="KW-1003">Cell membrane</keyword>
<keyword evidence="8" id="KW-0653">Protein transport</keyword>
<dbReference type="InterPro" id="IPR052570">
    <property type="entry name" value="FliJ"/>
</dbReference>
<comment type="subcellular location">
    <subcellularLocation>
        <location evidence="1">Cell membrane</location>
        <topology evidence="1">Peripheral membrane protein</topology>
        <orientation evidence="1">Cytoplasmic side</orientation>
    </subcellularLocation>
</comment>
<keyword evidence="11" id="KW-0175">Coiled coil</keyword>
<evidence type="ECO:0000256" key="1">
    <source>
        <dbReference type="ARBA" id="ARBA00004413"/>
    </source>
</evidence>
<dbReference type="PANTHER" id="PTHR38786">
    <property type="entry name" value="FLAGELLAR FLIJ PROTEIN"/>
    <property type="match status" value="1"/>
</dbReference>
<proteinExistence type="inferred from homology"/>
<evidence type="ECO:0000256" key="9">
    <source>
        <dbReference type="ARBA" id="ARBA00023136"/>
    </source>
</evidence>
<keyword evidence="12" id="KW-0969">Cilium</keyword>
<keyword evidence="4" id="KW-0813">Transport</keyword>
<keyword evidence="9" id="KW-0472">Membrane</keyword>
<sequence length="154" mass="18011">MTQLQTLHKVVELAEKRRDEALGVVAQMQREKKIAQDQMDQLQAYALEAEARWVARSASGVDTAMLMHHREFMHKIYHAVEFQRGVLADRQRLIDTAQEQVLVTERDLMGLRRFTERKQQAIQQKVQRQEQKQTDEMALSIHLRHALAQAQARN</sequence>
<keyword evidence="12" id="KW-0282">Flagellum</keyword>
<dbReference type="EMBL" id="JAVDWE010000005">
    <property type="protein sequence ID" value="MDR7094322.1"/>
    <property type="molecule type" value="Genomic_DNA"/>
</dbReference>
<gene>
    <name evidence="12" type="ORF">J2X09_002063</name>
</gene>
<evidence type="ECO:0000256" key="3">
    <source>
        <dbReference type="ARBA" id="ARBA00020392"/>
    </source>
</evidence>
<dbReference type="Proteomes" id="UP001265550">
    <property type="component" value="Unassembled WGS sequence"/>
</dbReference>
<keyword evidence="12" id="KW-0966">Cell projection</keyword>
<organism evidence="12 13">
    <name type="scientific">Hydrogenophaga laconesensis</name>
    <dbReference type="NCBI Taxonomy" id="1805971"/>
    <lineage>
        <taxon>Bacteria</taxon>
        <taxon>Pseudomonadati</taxon>
        <taxon>Pseudomonadota</taxon>
        <taxon>Betaproteobacteria</taxon>
        <taxon>Burkholderiales</taxon>
        <taxon>Comamonadaceae</taxon>
        <taxon>Hydrogenophaga</taxon>
    </lineage>
</organism>
<evidence type="ECO:0000256" key="6">
    <source>
        <dbReference type="ARBA" id="ARBA00022500"/>
    </source>
</evidence>
<dbReference type="RefSeq" id="WP_204733331.1">
    <property type="nucleotide sequence ID" value="NZ_JAVDWE010000005.1"/>
</dbReference>
<keyword evidence="7" id="KW-1005">Bacterial flagellum biogenesis</keyword>
<evidence type="ECO:0000256" key="2">
    <source>
        <dbReference type="ARBA" id="ARBA00010004"/>
    </source>
</evidence>
<comment type="similarity">
    <text evidence="2">Belongs to the FliJ family.</text>
</comment>
<evidence type="ECO:0000256" key="11">
    <source>
        <dbReference type="SAM" id="Coils"/>
    </source>
</evidence>
<dbReference type="InterPro" id="IPR012823">
    <property type="entry name" value="Flagell_FliJ"/>
</dbReference>
<dbReference type="PANTHER" id="PTHR38786:SF1">
    <property type="entry name" value="FLAGELLAR FLIJ PROTEIN"/>
    <property type="match status" value="1"/>
</dbReference>
<evidence type="ECO:0000256" key="4">
    <source>
        <dbReference type="ARBA" id="ARBA00022448"/>
    </source>
</evidence>
<keyword evidence="10" id="KW-1006">Bacterial flagellum protein export</keyword>
<dbReference type="NCBIfam" id="TIGR02473">
    <property type="entry name" value="flagell_FliJ"/>
    <property type="match status" value="1"/>
</dbReference>
<accession>A0ABU1VA59</accession>
<dbReference type="Gene3D" id="1.10.287.1700">
    <property type="match status" value="1"/>
</dbReference>
<keyword evidence="13" id="KW-1185">Reference proteome</keyword>
<protein>
    <recommendedName>
        <fullName evidence="3">Flagellar FliJ protein</fullName>
    </recommendedName>
</protein>
<evidence type="ECO:0000256" key="7">
    <source>
        <dbReference type="ARBA" id="ARBA00022795"/>
    </source>
</evidence>
<evidence type="ECO:0000313" key="13">
    <source>
        <dbReference type="Proteomes" id="UP001265550"/>
    </source>
</evidence>
<evidence type="ECO:0000256" key="5">
    <source>
        <dbReference type="ARBA" id="ARBA00022475"/>
    </source>
</evidence>
<comment type="caution">
    <text evidence="12">The sequence shown here is derived from an EMBL/GenBank/DDBJ whole genome shotgun (WGS) entry which is preliminary data.</text>
</comment>
<dbReference type="InterPro" id="IPR053716">
    <property type="entry name" value="Flag_assembly_chemotaxis_eff"/>
</dbReference>
<evidence type="ECO:0000256" key="8">
    <source>
        <dbReference type="ARBA" id="ARBA00022927"/>
    </source>
</evidence>
<dbReference type="Pfam" id="PF02050">
    <property type="entry name" value="FliJ"/>
    <property type="match status" value="1"/>
</dbReference>
<keyword evidence="6" id="KW-0145">Chemotaxis</keyword>